<dbReference type="RefSeq" id="WP_073324320.1">
    <property type="nucleotide sequence ID" value="NZ_FQWD01000005.1"/>
</dbReference>
<organism evidence="2 3">
    <name type="scientific">Marisediminitalea aggregata</name>
    <dbReference type="NCBI Taxonomy" id="634436"/>
    <lineage>
        <taxon>Bacteria</taxon>
        <taxon>Pseudomonadati</taxon>
        <taxon>Pseudomonadota</taxon>
        <taxon>Gammaproteobacteria</taxon>
        <taxon>Alteromonadales</taxon>
        <taxon>Alteromonadaceae</taxon>
        <taxon>Marisediminitalea</taxon>
    </lineage>
</organism>
<keyword evidence="1" id="KW-0472">Membrane</keyword>
<protein>
    <submittedName>
        <fullName evidence="2">Uncharacterized protein</fullName>
    </submittedName>
</protein>
<dbReference type="STRING" id="634436.SAMN05216361_3372"/>
<evidence type="ECO:0000313" key="3">
    <source>
        <dbReference type="Proteomes" id="UP000184520"/>
    </source>
</evidence>
<feature type="transmembrane region" description="Helical" evidence="1">
    <location>
        <begin position="86"/>
        <end position="116"/>
    </location>
</feature>
<keyword evidence="3" id="KW-1185">Reference proteome</keyword>
<keyword evidence="1" id="KW-0812">Transmembrane</keyword>
<proteinExistence type="predicted"/>
<dbReference type="EMBL" id="FQWD01000005">
    <property type="protein sequence ID" value="SHG93600.1"/>
    <property type="molecule type" value="Genomic_DNA"/>
</dbReference>
<sequence length="153" mass="17473">MYFWDTDRLAALLANEELGQGQKIRYYIACFYLQTASTVLPMYLFGLSYSLDVITLASYVASLVVFHLGALKVYKACAHYQKAGVLDTVIVLSLPVCIKVHSVYWLVYAVVVYALTAVEGSWYLWVIYSFSAMPIMVWFQFNFIRNAVVRNYG</sequence>
<name>A0A1M5NVR9_9ALTE</name>
<evidence type="ECO:0000313" key="2">
    <source>
        <dbReference type="EMBL" id="SHG93600.1"/>
    </source>
</evidence>
<gene>
    <name evidence="2" type="ORF">SAMN05216361_3372</name>
</gene>
<keyword evidence="1" id="KW-1133">Transmembrane helix</keyword>
<feature type="transmembrane region" description="Helical" evidence="1">
    <location>
        <begin position="53"/>
        <end position="74"/>
    </location>
</feature>
<evidence type="ECO:0000256" key="1">
    <source>
        <dbReference type="SAM" id="Phobius"/>
    </source>
</evidence>
<dbReference type="Proteomes" id="UP000184520">
    <property type="component" value="Unassembled WGS sequence"/>
</dbReference>
<feature type="transmembrane region" description="Helical" evidence="1">
    <location>
        <begin position="26"/>
        <end position="47"/>
    </location>
</feature>
<dbReference type="OrthoDB" id="5900216at2"/>
<accession>A0A1M5NVR9</accession>
<feature type="transmembrane region" description="Helical" evidence="1">
    <location>
        <begin position="122"/>
        <end position="141"/>
    </location>
</feature>
<reference evidence="3" key="1">
    <citation type="submission" date="2016-11" db="EMBL/GenBank/DDBJ databases">
        <authorList>
            <person name="Varghese N."/>
            <person name="Submissions S."/>
        </authorList>
    </citation>
    <scope>NUCLEOTIDE SEQUENCE [LARGE SCALE GENOMIC DNA]</scope>
    <source>
        <strain evidence="3">CGMCC 1.8995</strain>
    </source>
</reference>
<dbReference type="AlphaFoldDB" id="A0A1M5NVR9"/>